<comment type="caution">
    <text evidence="1">The sequence shown here is derived from an EMBL/GenBank/DDBJ whole genome shotgun (WGS) entry which is preliminary data.</text>
</comment>
<keyword evidence="2" id="KW-1185">Reference proteome</keyword>
<organism evidence="1 2">
    <name type="scientific">Celerinatantimonas yamalensis</name>
    <dbReference type="NCBI Taxonomy" id="559956"/>
    <lineage>
        <taxon>Bacteria</taxon>
        <taxon>Pseudomonadati</taxon>
        <taxon>Pseudomonadota</taxon>
        <taxon>Gammaproteobacteria</taxon>
        <taxon>Celerinatantimonadaceae</taxon>
        <taxon>Celerinatantimonas</taxon>
    </lineage>
</organism>
<protein>
    <submittedName>
        <fullName evidence="1">Uncharacterized protein</fullName>
    </submittedName>
</protein>
<dbReference type="Proteomes" id="UP001629953">
    <property type="component" value="Unassembled WGS sequence"/>
</dbReference>
<proteinExistence type="predicted"/>
<evidence type="ECO:0000313" key="1">
    <source>
        <dbReference type="EMBL" id="MFM2484089.1"/>
    </source>
</evidence>
<reference evidence="1 2" key="1">
    <citation type="journal article" date="2013" name="Int. J. Syst. Evol. Microbiol.">
        <title>Celerinatantimonas yamalensis sp. nov., a cold-adapted diazotrophic bacterium from a cold permafrost brine.</title>
        <authorList>
            <person name="Shcherbakova V."/>
            <person name="Chuvilskaya N."/>
            <person name="Rivkina E."/>
            <person name="Demidov N."/>
            <person name="Uchaeva V."/>
            <person name="Suetin S."/>
            <person name="Suzina N."/>
            <person name="Gilichinsky D."/>
        </authorList>
    </citation>
    <scope>NUCLEOTIDE SEQUENCE [LARGE SCALE GENOMIC DNA]</scope>
    <source>
        <strain evidence="1 2">C7</strain>
    </source>
</reference>
<sequence>MSNIAHHLLDDEELALLLAPVQTSGVTSLSRIISAGVLIDTPIDGVQLLYCQQIGELMTYLLNDTDIDAIILADELLTAENIHLLLPLLEHLEQIKLFILGSMPEILDNFPDFFFCQNKRILLSEIQDWHERLQSDYNNWLVTGNIAISETYRQSVNNIFSVEILITIQQLIKEQKPLIALLDCSVNNTNLRQEMLQLAHFYPQIPLVLISDQQAVLLHSCQHLAKQLKLNVMAVLEHGQLDNVLHTIIVRYYRRYLRWLNHRTIYDDHHAGLVYQVGQTKPYGTFHWPPRSFASQPHYYVNWQILCNKSQQHDLVKAAAYIQTLYQLESHQLLIVFDGPTPKDEQIAAAIELLLQGIRICWVPRSVRQLLNTREQVGISQIFVPLSVWQELVADSALLKRWQTRYEHQQVDIGLLGGYCAMLQYTQELGLTFMAEPCDAD</sequence>
<dbReference type="RefSeq" id="WP_408622229.1">
    <property type="nucleotide sequence ID" value="NZ_JBEQCT010000001.1"/>
</dbReference>
<accession>A0ABW9G3Y6</accession>
<evidence type="ECO:0000313" key="2">
    <source>
        <dbReference type="Proteomes" id="UP001629953"/>
    </source>
</evidence>
<name>A0ABW9G3Y6_9GAMM</name>
<gene>
    <name evidence="1" type="ORF">ABUE30_03255</name>
</gene>
<dbReference type="EMBL" id="JBEQCT010000001">
    <property type="protein sequence ID" value="MFM2484089.1"/>
    <property type="molecule type" value="Genomic_DNA"/>
</dbReference>